<accession>A0A813UDN3</accession>
<dbReference type="Proteomes" id="UP000663832">
    <property type="component" value="Unassembled WGS sequence"/>
</dbReference>
<evidence type="ECO:0000313" key="2">
    <source>
        <dbReference type="EMBL" id="CAF0824447.1"/>
    </source>
</evidence>
<dbReference type="EMBL" id="CAJNOM010000022">
    <property type="protein sequence ID" value="CAF0824447.1"/>
    <property type="molecule type" value="Genomic_DNA"/>
</dbReference>
<proteinExistence type="predicted"/>
<reference evidence="2" key="1">
    <citation type="submission" date="2021-02" db="EMBL/GenBank/DDBJ databases">
        <authorList>
            <person name="Nowell W R."/>
        </authorList>
    </citation>
    <scope>NUCLEOTIDE SEQUENCE</scope>
</reference>
<dbReference type="EMBL" id="CAJNOI010000011">
    <property type="protein sequence ID" value="CAF0790355.1"/>
    <property type="molecule type" value="Genomic_DNA"/>
</dbReference>
<gene>
    <name evidence="1" type="ORF">BJG266_LOCUS4639</name>
    <name evidence="2" type="ORF">QVE165_LOCUS5440</name>
</gene>
<evidence type="ECO:0000313" key="3">
    <source>
        <dbReference type="Proteomes" id="UP000663832"/>
    </source>
</evidence>
<comment type="caution">
    <text evidence="2">The sequence shown here is derived from an EMBL/GenBank/DDBJ whole genome shotgun (WGS) entry which is preliminary data.</text>
</comment>
<sequence>MENEDNAVFSGYAGGYDSVPGVGIVPPAGIPLSNIQANGNYQIEANSGRVDPNNFPGVVHWGPEEHVSSAQLEQIIQSRVE</sequence>
<dbReference type="OrthoDB" id="10296938at2759"/>
<protein>
    <submittedName>
        <fullName evidence="2">Uncharacterized protein</fullName>
    </submittedName>
</protein>
<name>A0A813UDN3_9BILA</name>
<keyword evidence="3" id="KW-1185">Reference proteome</keyword>
<organism evidence="2 3">
    <name type="scientific">Adineta steineri</name>
    <dbReference type="NCBI Taxonomy" id="433720"/>
    <lineage>
        <taxon>Eukaryota</taxon>
        <taxon>Metazoa</taxon>
        <taxon>Spiralia</taxon>
        <taxon>Gnathifera</taxon>
        <taxon>Rotifera</taxon>
        <taxon>Eurotatoria</taxon>
        <taxon>Bdelloidea</taxon>
        <taxon>Adinetida</taxon>
        <taxon>Adinetidae</taxon>
        <taxon>Adineta</taxon>
    </lineage>
</organism>
<dbReference type="AlphaFoldDB" id="A0A813UDN3"/>
<evidence type="ECO:0000313" key="1">
    <source>
        <dbReference type="EMBL" id="CAF0790355.1"/>
    </source>
</evidence>
<dbReference type="Proteomes" id="UP000663877">
    <property type="component" value="Unassembled WGS sequence"/>
</dbReference>